<evidence type="ECO:0000313" key="2">
    <source>
        <dbReference type="Proteomes" id="UP001209540"/>
    </source>
</evidence>
<dbReference type="EMBL" id="JAIXMP010000007">
    <property type="protein sequence ID" value="KAI9270334.1"/>
    <property type="molecule type" value="Genomic_DNA"/>
</dbReference>
<feature type="non-terminal residue" evidence="1">
    <location>
        <position position="1"/>
    </location>
</feature>
<comment type="caution">
    <text evidence="1">The sequence shown here is derived from an EMBL/GenBank/DDBJ whole genome shotgun (WGS) entry which is preliminary data.</text>
</comment>
<protein>
    <submittedName>
        <fullName evidence="1">Uncharacterized protein</fullName>
    </submittedName>
</protein>
<sequence length="66" mass="7607">EEEDASSVDSSYNNDALLYLILGVQSYISEMSNTGLMNEQDSPLFELQYKMYTYMKQRACEMGFDV</sequence>
<name>A0AAD5KKT0_9FUNG</name>
<dbReference type="Proteomes" id="UP001209540">
    <property type="component" value="Unassembled WGS sequence"/>
</dbReference>
<proteinExistence type="predicted"/>
<gene>
    <name evidence="1" type="ORF">BDA99DRAFT_426258</name>
</gene>
<reference evidence="1" key="2">
    <citation type="submission" date="2023-02" db="EMBL/GenBank/DDBJ databases">
        <authorList>
            <consortium name="DOE Joint Genome Institute"/>
            <person name="Mondo S.J."/>
            <person name="Chang Y."/>
            <person name="Wang Y."/>
            <person name="Ahrendt S."/>
            <person name="Andreopoulos W."/>
            <person name="Barry K."/>
            <person name="Beard J."/>
            <person name="Benny G.L."/>
            <person name="Blankenship S."/>
            <person name="Bonito G."/>
            <person name="Cuomo C."/>
            <person name="Desiro A."/>
            <person name="Gervers K.A."/>
            <person name="Hundley H."/>
            <person name="Kuo A."/>
            <person name="LaButti K."/>
            <person name="Lang B.F."/>
            <person name="Lipzen A."/>
            <person name="O'Donnell K."/>
            <person name="Pangilinan J."/>
            <person name="Reynolds N."/>
            <person name="Sandor L."/>
            <person name="Smith M.W."/>
            <person name="Tsang A."/>
            <person name="Grigoriev I.V."/>
            <person name="Stajich J.E."/>
            <person name="Spatafora J.W."/>
        </authorList>
    </citation>
    <scope>NUCLEOTIDE SEQUENCE</scope>
    <source>
        <strain evidence="1">RSA 2281</strain>
    </source>
</reference>
<organism evidence="1 2">
    <name type="scientific">Phascolomyces articulosus</name>
    <dbReference type="NCBI Taxonomy" id="60185"/>
    <lineage>
        <taxon>Eukaryota</taxon>
        <taxon>Fungi</taxon>
        <taxon>Fungi incertae sedis</taxon>
        <taxon>Mucoromycota</taxon>
        <taxon>Mucoromycotina</taxon>
        <taxon>Mucoromycetes</taxon>
        <taxon>Mucorales</taxon>
        <taxon>Lichtheimiaceae</taxon>
        <taxon>Phascolomyces</taxon>
    </lineage>
</organism>
<feature type="non-terminal residue" evidence="1">
    <location>
        <position position="66"/>
    </location>
</feature>
<reference evidence="1" key="1">
    <citation type="journal article" date="2022" name="IScience">
        <title>Evolution of zygomycete secretomes and the origins of terrestrial fungal ecologies.</title>
        <authorList>
            <person name="Chang Y."/>
            <person name="Wang Y."/>
            <person name="Mondo S."/>
            <person name="Ahrendt S."/>
            <person name="Andreopoulos W."/>
            <person name="Barry K."/>
            <person name="Beard J."/>
            <person name="Benny G.L."/>
            <person name="Blankenship S."/>
            <person name="Bonito G."/>
            <person name="Cuomo C."/>
            <person name="Desiro A."/>
            <person name="Gervers K.A."/>
            <person name="Hundley H."/>
            <person name="Kuo A."/>
            <person name="LaButti K."/>
            <person name="Lang B.F."/>
            <person name="Lipzen A."/>
            <person name="O'Donnell K."/>
            <person name="Pangilinan J."/>
            <person name="Reynolds N."/>
            <person name="Sandor L."/>
            <person name="Smith M.E."/>
            <person name="Tsang A."/>
            <person name="Grigoriev I.V."/>
            <person name="Stajich J.E."/>
            <person name="Spatafora J.W."/>
        </authorList>
    </citation>
    <scope>NUCLEOTIDE SEQUENCE</scope>
    <source>
        <strain evidence="1">RSA 2281</strain>
    </source>
</reference>
<dbReference type="AlphaFoldDB" id="A0AAD5KKT0"/>
<keyword evidence="2" id="KW-1185">Reference proteome</keyword>
<accession>A0AAD5KKT0</accession>
<evidence type="ECO:0000313" key="1">
    <source>
        <dbReference type="EMBL" id="KAI9270334.1"/>
    </source>
</evidence>